<dbReference type="EMBL" id="JACORT010000001">
    <property type="protein sequence ID" value="MBC5781667.1"/>
    <property type="molecule type" value="Genomic_DNA"/>
</dbReference>
<sequence length="308" mass="31995">MAADILALGEAMVEFNQTGAGEGRLYLQGFGGDTSNFAIAAARQGASAGYLSALGDDDHGRALCALWDREGVDRSGVRCDPTAFTAVYFVTHDAAGHHFSFLRSGSAASRMRPEHLPADRIRSAKVLHLSGISLALSASARETCSAAIDIARAAGVQVSFDTNLRLKLWSLEDARAAITQVLRRCDICLPSFDDVAAISGLRDPDAIVDWCLGLGARIVALKLGEQGAIVADASSRHRIPPHPCHAVDATGAGDTFGGAFVARLMAGDALPIAGRYAAVAAALSTEGYGAVEPIPTAQRVRAALEAAG</sequence>
<dbReference type="Gene3D" id="3.40.1190.20">
    <property type="match status" value="1"/>
</dbReference>
<dbReference type="GO" id="GO:0008673">
    <property type="term" value="F:2-dehydro-3-deoxygluconokinase activity"/>
    <property type="evidence" value="ECO:0007669"/>
    <property type="project" value="TreeGrafter"/>
</dbReference>
<keyword evidence="2" id="KW-0808">Transferase</keyword>
<dbReference type="GO" id="GO:0042840">
    <property type="term" value="P:D-glucuronate catabolic process"/>
    <property type="evidence" value="ECO:0007669"/>
    <property type="project" value="TreeGrafter"/>
</dbReference>
<feature type="domain" description="Carbohydrate kinase PfkB" evidence="4">
    <location>
        <begin position="4"/>
        <end position="296"/>
    </location>
</feature>
<dbReference type="InterPro" id="IPR029056">
    <property type="entry name" value="Ribokinase-like"/>
</dbReference>
<comment type="similarity">
    <text evidence="1">Belongs to the carbohydrate kinase PfkB family.</text>
</comment>
<evidence type="ECO:0000259" key="4">
    <source>
        <dbReference type="Pfam" id="PF00294"/>
    </source>
</evidence>
<proteinExistence type="inferred from homology"/>
<evidence type="ECO:0000256" key="1">
    <source>
        <dbReference type="ARBA" id="ARBA00010688"/>
    </source>
</evidence>
<protein>
    <submittedName>
        <fullName evidence="5">Sugar kinase</fullName>
    </submittedName>
</protein>
<dbReference type="RefSeq" id="WP_187074417.1">
    <property type="nucleotide sequence ID" value="NZ_JACORT010000001.1"/>
</dbReference>
<dbReference type="InterPro" id="IPR050306">
    <property type="entry name" value="PfkB_Carbo_kinase"/>
</dbReference>
<dbReference type="SUPFAM" id="SSF53613">
    <property type="entry name" value="Ribokinase-like"/>
    <property type="match status" value="1"/>
</dbReference>
<dbReference type="Proteomes" id="UP000608513">
    <property type="component" value="Unassembled WGS sequence"/>
</dbReference>
<dbReference type="PANTHER" id="PTHR43085:SF15">
    <property type="entry name" value="2-DEHYDRO-3-DEOXYGLUCONOKINASE"/>
    <property type="match status" value="1"/>
</dbReference>
<dbReference type="GO" id="GO:0005829">
    <property type="term" value="C:cytosol"/>
    <property type="evidence" value="ECO:0007669"/>
    <property type="project" value="TreeGrafter"/>
</dbReference>
<reference evidence="5" key="1">
    <citation type="submission" date="2020-08" db="EMBL/GenBank/DDBJ databases">
        <title>Ramlibacter sp. USB13 16S ribosomal RNA gene genome sequencing and assembly.</title>
        <authorList>
            <person name="Kang M."/>
        </authorList>
    </citation>
    <scope>NUCLEOTIDE SEQUENCE</scope>
    <source>
        <strain evidence="5">USB13</strain>
    </source>
</reference>
<gene>
    <name evidence="5" type="ORF">H8N03_01845</name>
</gene>
<evidence type="ECO:0000256" key="2">
    <source>
        <dbReference type="ARBA" id="ARBA00022679"/>
    </source>
</evidence>
<evidence type="ECO:0000313" key="5">
    <source>
        <dbReference type="EMBL" id="MBC5781667.1"/>
    </source>
</evidence>
<accession>A0A923ML77</accession>
<dbReference type="GO" id="GO:0006974">
    <property type="term" value="P:DNA damage response"/>
    <property type="evidence" value="ECO:0007669"/>
    <property type="project" value="TreeGrafter"/>
</dbReference>
<keyword evidence="6" id="KW-1185">Reference proteome</keyword>
<evidence type="ECO:0000256" key="3">
    <source>
        <dbReference type="ARBA" id="ARBA00022777"/>
    </source>
</evidence>
<dbReference type="InterPro" id="IPR011611">
    <property type="entry name" value="PfkB_dom"/>
</dbReference>
<evidence type="ECO:0000313" key="6">
    <source>
        <dbReference type="Proteomes" id="UP000608513"/>
    </source>
</evidence>
<dbReference type="GO" id="GO:0019698">
    <property type="term" value="P:D-galacturonate catabolic process"/>
    <property type="evidence" value="ECO:0007669"/>
    <property type="project" value="TreeGrafter"/>
</dbReference>
<organism evidence="5 6">
    <name type="scientific">Ramlibacter cellulosilyticus</name>
    <dbReference type="NCBI Taxonomy" id="2764187"/>
    <lineage>
        <taxon>Bacteria</taxon>
        <taxon>Pseudomonadati</taxon>
        <taxon>Pseudomonadota</taxon>
        <taxon>Betaproteobacteria</taxon>
        <taxon>Burkholderiales</taxon>
        <taxon>Comamonadaceae</taxon>
        <taxon>Ramlibacter</taxon>
    </lineage>
</organism>
<dbReference type="AlphaFoldDB" id="A0A923ML77"/>
<dbReference type="PANTHER" id="PTHR43085">
    <property type="entry name" value="HEXOKINASE FAMILY MEMBER"/>
    <property type="match status" value="1"/>
</dbReference>
<comment type="caution">
    <text evidence="5">The sequence shown here is derived from an EMBL/GenBank/DDBJ whole genome shotgun (WGS) entry which is preliminary data.</text>
</comment>
<name>A0A923ML77_9BURK</name>
<dbReference type="CDD" id="cd01166">
    <property type="entry name" value="KdgK"/>
    <property type="match status" value="1"/>
</dbReference>
<keyword evidence="3 5" id="KW-0418">Kinase</keyword>
<dbReference type="Pfam" id="PF00294">
    <property type="entry name" value="PfkB"/>
    <property type="match status" value="1"/>
</dbReference>